<dbReference type="AlphaFoldDB" id="A0A1G7P2Y0"/>
<proteinExistence type="predicted"/>
<name>A0A1G7P2Y0_9SPHI</name>
<accession>A0A1G7P2Y0</accession>
<feature type="non-terminal residue" evidence="1">
    <location>
        <position position="1"/>
    </location>
</feature>
<sequence>PVFEKLFSIAEYSNLTKEEKTMYDNSLKHKWDNKNVLDYAVKEAKLEEAKEIAREMKKDGLPMAQVVKFTKLSVEEIEKL</sequence>
<dbReference type="Pfam" id="PF12784">
    <property type="entry name" value="PDDEXK_2"/>
    <property type="match status" value="1"/>
</dbReference>
<dbReference type="Proteomes" id="UP000199072">
    <property type="component" value="Unassembled WGS sequence"/>
</dbReference>
<evidence type="ECO:0000313" key="1">
    <source>
        <dbReference type="EMBL" id="SDF80591.1"/>
    </source>
</evidence>
<organism evidence="1 2">
    <name type="scientific">Mucilaginibacter pineti</name>
    <dbReference type="NCBI Taxonomy" id="1391627"/>
    <lineage>
        <taxon>Bacteria</taxon>
        <taxon>Pseudomonadati</taxon>
        <taxon>Bacteroidota</taxon>
        <taxon>Sphingobacteriia</taxon>
        <taxon>Sphingobacteriales</taxon>
        <taxon>Sphingobacteriaceae</taxon>
        <taxon>Mucilaginibacter</taxon>
    </lineage>
</organism>
<dbReference type="RefSeq" id="WP_240315407.1">
    <property type="nucleotide sequence ID" value="NZ_FNAI01000033.1"/>
</dbReference>
<keyword evidence="2" id="KW-1185">Reference proteome</keyword>
<dbReference type="EMBL" id="FNAI01000033">
    <property type="protein sequence ID" value="SDF80591.1"/>
    <property type="molecule type" value="Genomic_DNA"/>
</dbReference>
<evidence type="ECO:0008006" key="3">
    <source>
        <dbReference type="Google" id="ProtNLM"/>
    </source>
</evidence>
<dbReference type="STRING" id="1391627.SAMN05216464_1339"/>
<gene>
    <name evidence="1" type="ORF">SAMN05216464_1339</name>
</gene>
<reference evidence="1 2" key="1">
    <citation type="submission" date="2016-10" db="EMBL/GenBank/DDBJ databases">
        <authorList>
            <person name="de Groot N.N."/>
        </authorList>
    </citation>
    <scope>NUCLEOTIDE SEQUENCE [LARGE SCALE GENOMIC DNA]</scope>
    <source>
        <strain evidence="1 2">47C3B</strain>
    </source>
</reference>
<protein>
    <recommendedName>
        <fullName evidence="3">PD-(D/E)XK nuclease family transposase</fullName>
    </recommendedName>
</protein>
<evidence type="ECO:0000313" key="2">
    <source>
        <dbReference type="Proteomes" id="UP000199072"/>
    </source>
</evidence>